<feature type="short sequence motif" description="GXGXXG" evidence="4">
    <location>
        <begin position="8"/>
        <end position="13"/>
    </location>
</feature>
<feature type="short sequence motif" description="DGA/G" evidence="4">
    <location>
        <begin position="179"/>
        <end position="181"/>
    </location>
</feature>
<comment type="caution">
    <text evidence="6">The sequence shown here is derived from an EMBL/GenBank/DDBJ whole genome shotgun (WGS) entry which is preliminary data.</text>
</comment>
<feature type="active site" description="Proton acceptor" evidence="4">
    <location>
        <position position="179"/>
    </location>
</feature>
<dbReference type="EMBL" id="JADINF010000077">
    <property type="protein sequence ID" value="MBO8424018.1"/>
    <property type="molecule type" value="Genomic_DNA"/>
</dbReference>
<dbReference type="AlphaFoldDB" id="A0A940ID68"/>
<name>A0A940ID68_9FIRM</name>
<dbReference type="PROSITE" id="PS51635">
    <property type="entry name" value="PNPLA"/>
    <property type="match status" value="1"/>
</dbReference>
<protein>
    <submittedName>
        <fullName evidence="6">Patatin-like phospholipase family protein</fullName>
    </submittedName>
</protein>
<feature type="domain" description="PNPLA" evidence="5">
    <location>
        <begin position="4"/>
        <end position="192"/>
    </location>
</feature>
<evidence type="ECO:0000313" key="6">
    <source>
        <dbReference type="EMBL" id="MBO8424018.1"/>
    </source>
</evidence>
<proteinExistence type="predicted"/>
<evidence type="ECO:0000259" key="5">
    <source>
        <dbReference type="PROSITE" id="PS51635"/>
    </source>
</evidence>
<dbReference type="Proteomes" id="UP000727857">
    <property type="component" value="Unassembled WGS sequence"/>
</dbReference>
<dbReference type="Pfam" id="PF01734">
    <property type="entry name" value="Patatin"/>
    <property type="match status" value="1"/>
</dbReference>
<evidence type="ECO:0000256" key="1">
    <source>
        <dbReference type="ARBA" id="ARBA00022801"/>
    </source>
</evidence>
<dbReference type="CDD" id="cd07209">
    <property type="entry name" value="Pat_hypo_Ecoli_Z1214_like"/>
    <property type="match status" value="1"/>
</dbReference>
<evidence type="ECO:0000256" key="3">
    <source>
        <dbReference type="ARBA" id="ARBA00023098"/>
    </source>
</evidence>
<evidence type="ECO:0000313" key="7">
    <source>
        <dbReference type="Proteomes" id="UP000727857"/>
    </source>
</evidence>
<sequence>MLGLALEGGGAKGAFHVGALKALFERGYSFDGVAGTSIGALNGAIVAQGDFPVLEDIWRNASFATLTGLDDEKFNRLLSRDLDRDLIRYMLRLARKTVKNRGLPMDKIREFAATYIDEARLRASPVDYCMVTVSISDDWTPLELFKEDIPEGMLTQYILTSAYFPVFNRPEVSGKSFMDGGMYNNCPVTPLIHRGYRNIVGIRTGSRMPSQKVLDMSVKVDYIDPSENLGTTLDFRKEKIAHNIKLGYYDALRFTDKLIGMKYYIRPKTYAESINYLEHFDNECYEALSNILDAQGTRRELMARAARVASEELGLASDVTAVEAVVAMFEYAAKLYGVEKFRIYGAEEFVSALAVRWTREIPDVKYPKVYEIVKALIKGA</sequence>
<evidence type="ECO:0000256" key="4">
    <source>
        <dbReference type="PROSITE-ProRule" id="PRU01161"/>
    </source>
</evidence>
<reference evidence="6" key="2">
    <citation type="journal article" date="2021" name="PeerJ">
        <title>Extensive microbial diversity within the chicken gut microbiome revealed by metagenomics and culture.</title>
        <authorList>
            <person name="Gilroy R."/>
            <person name="Ravi A."/>
            <person name="Getino M."/>
            <person name="Pursley I."/>
            <person name="Horton D.L."/>
            <person name="Alikhan N.F."/>
            <person name="Baker D."/>
            <person name="Gharbi K."/>
            <person name="Hall N."/>
            <person name="Watson M."/>
            <person name="Adriaenssens E.M."/>
            <person name="Foster-Nyarko E."/>
            <person name="Jarju S."/>
            <person name="Secka A."/>
            <person name="Antonio M."/>
            <person name="Oren A."/>
            <person name="Chaudhuri R.R."/>
            <person name="La Ragione R."/>
            <person name="Hildebrand F."/>
            <person name="Pallen M.J."/>
        </authorList>
    </citation>
    <scope>NUCLEOTIDE SEQUENCE</scope>
    <source>
        <strain evidence="6">517</strain>
    </source>
</reference>
<dbReference type="PANTHER" id="PTHR14226:SF29">
    <property type="entry name" value="NEUROPATHY TARGET ESTERASE SWS"/>
    <property type="match status" value="1"/>
</dbReference>
<feature type="short sequence motif" description="GXSXG" evidence="4">
    <location>
        <begin position="35"/>
        <end position="39"/>
    </location>
</feature>
<dbReference type="PANTHER" id="PTHR14226">
    <property type="entry name" value="NEUROPATHY TARGET ESTERASE/SWISS CHEESE D.MELANOGASTER"/>
    <property type="match status" value="1"/>
</dbReference>
<dbReference type="GO" id="GO:0016042">
    <property type="term" value="P:lipid catabolic process"/>
    <property type="evidence" value="ECO:0007669"/>
    <property type="project" value="UniProtKB-UniRule"/>
</dbReference>
<feature type="active site" description="Nucleophile" evidence="4">
    <location>
        <position position="37"/>
    </location>
</feature>
<keyword evidence="3 4" id="KW-0443">Lipid metabolism</keyword>
<dbReference type="InterPro" id="IPR002641">
    <property type="entry name" value="PNPLA_dom"/>
</dbReference>
<gene>
    <name evidence="6" type="ORF">IAB16_03260</name>
</gene>
<accession>A0A940ID68</accession>
<dbReference type="SUPFAM" id="SSF52151">
    <property type="entry name" value="FabD/lysophospholipase-like"/>
    <property type="match status" value="1"/>
</dbReference>
<dbReference type="GO" id="GO:0016787">
    <property type="term" value="F:hydrolase activity"/>
    <property type="evidence" value="ECO:0007669"/>
    <property type="project" value="UniProtKB-UniRule"/>
</dbReference>
<evidence type="ECO:0000256" key="2">
    <source>
        <dbReference type="ARBA" id="ARBA00022963"/>
    </source>
</evidence>
<reference evidence="6" key="1">
    <citation type="submission" date="2020-10" db="EMBL/GenBank/DDBJ databases">
        <authorList>
            <person name="Gilroy R."/>
        </authorList>
    </citation>
    <scope>NUCLEOTIDE SEQUENCE</scope>
    <source>
        <strain evidence="6">517</strain>
    </source>
</reference>
<keyword evidence="1 4" id="KW-0378">Hydrolase</keyword>
<dbReference type="Gene3D" id="3.40.1090.10">
    <property type="entry name" value="Cytosolic phospholipase A2 catalytic domain"/>
    <property type="match status" value="2"/>
</dbReference>
<organism evidence="6 7">
    <name type="scientific">Candidatus Stercoripulliclostridium pullicola</name>
    <dbReference type="NCBI Taxonomy" id="2840953"/>
    <lineage>
        <taxon>Bacteria</taxon>
        <taxon>Bacillati</taxon>
        <taxon>Bacillota</taxon>
        <taxon>Clostridia</taxon>
        <taxon>Eubacteriales</taxon>
        <taxon>Candidatus Stercoripulliclostridium</taxon>
    </lineage>
</organism>
<dbReference type="InterPro" id="IPR016035">
    <property type="entry name" value="Acyl_Trfase/lysoPLipase"/>
</dbReference>
<keyword evidence="2 4" id="KW-0442">Lipid degradation</keyword>
<dbReference type="InterPro" id="IPR050301">
    <property type="entry name" value="NTE"/>
</dbReference>